<dbReference type="Gene3D" id="2.60.60.20">
    <property type="entry name" value="PLAT/LH2 domain"/>
    <property type="match status" value="1"/>
</dbReference>
<accession>A0A674JR09</accession>
<dbReference type="GO" id="GO:0004465">
    <property type="term" value="F:lipoprotein lipase activity"/>
    <property type="evidence" value="ECO:0007669"/>
    <property type="project" value="TreeGrafter"/>
</dbReference>
<evidence type="ECO:0000256" key="4">
    <source>
        <dbReference type="ARBA" id="ARBA00023157"/>
    </source>
</evidence>
<feature type="binding site" evidence="6">
    <location>
        <position position="211"/>
    </location>
    <ligand>
        <name>Ca(2+)</name>
        <dbReference type="ChEBI" id="CHEBI:29108"/>
    </ligand>
</feature>
<feature type="active site" description="Charge relay system" evidence="5">
    <location>
        <position position="273"/>
    </location>
</feature>
<dbReference type="FunFam" id="3.40.50.1820:FF:000033">
    <property type="entry name" value="Pancreatic triacylglycerol lipase"/>
    <property type="match status" value="1"/>
</dbReference>
<keyword evidence="8" id="KW-0442">Lipid degradation</keyword>
<dbReference type="PRINTS" id="PR00821">
    <property type="entry name" value="TAGLIPASE"/>
</dbReference>
<dbReference type="InterPro" id="IPR029058">
    <property type="entry name" value="AB_hydrolase_fold"/>
</dbReference>
<dbReference type="InParanoid" id="A0A674JR09"/>
<dbReference type="GO" id="GO:0005576">
    <property type="term" value="C:extracellular region"/>
    <property type="evidence" value="ECO:0007669"/>
    <property type="project" value="UniProtKB-SubCell"/>
</dbReference>
<dbReference type="Proteomes" id="UP000472274">
    <property type="component" value="Unplaced"/>
</dbReference>
<dbReference type="InterPro" id="IPR016272">
    <property type="entry name" value="Lipase_LIPH"/>
</dbReference>
<dbReference type="InterPro" id="IPR000734">
    <property type="entry name" value="TAG_lipase"/>
</dbReference>
<evidence type="ECO:0000259" key="9">
    <source>
        <dbReference type="Pfam" id="PF00151"/>
    </source>
</evidence>
<dbReference type="InterPro" id="IPR036392">
    <property type="entry name" value="PLAT/LH2_dom_sf"/>
</dbReference>
<reference evidence="10" key="1">
    <citation type="submission" date="2025-08" db="UniProtKB">
        <authorList>
            <consortium name="Ensembl"/>
        </authorList>
    </citation>
    <scope>IDENTIFICATION</scope>
</reference>
<protein>
    <recommendedName>
        <fullName evidence="8">Triacylglycerol lipase</fullName>
        <ecNumber evidence="8">3.1.1.3</ecNumber>
    </recommendedName>
    <alternativeName>
        <fullName evidence="8">Pancreatic lipase</fullName>
    </alternativeName>
</protein>
<feature type="domain" description="Lipase" evidence="9">
    <location>
        <begin position="20"/>
        <end position="345"/>
    </location>
</feature>
<dbReference type="SUPFAM" id="SSF49723">
    <property type="entry name" value="Lipase/lipooxygenase domain (PLAT/LH2 domain)"/>
    <property type="match status" value="1"/>
</dbReference>
<evidence type="ECO:0000256" key="5">
    <source>
        <dbReference type="PIRSR" id="PIRSR000865-1"/>
    </source>
</evidence>
<dbReference type="GO" id="GO:0009617">
    <property type="term" value="P:response to bacterium"/>
    <property type="evidence" value="ECO:0007669"/>
    <property type="project" value="Ensembl"/>
</dbReference>
<proteinExistence type="inferred from homology"/>
<dbReference type="InterPro" id="IPR033906">
    <property type="entry name" value="Lipase_N"/>
</dbReference>
<dbReference type="GO" id="GO:0044258">
    <property type="term" value="P:intestinal lipid catabolic process"/>
    <property type="evidence" value="ECO:0007669"/>
    <property type="project" value="Ensembl"/>
</dbReference>
<dbReference type="PIRSF" id="PIRSF000865">
    <property type="entry name" value="Lipoprotein_lipase_LIPH"/>
    <property type="match status" value="1"/>
</dbReference>
<feature type="binding site" evidence="6">
    <location>
        <position position="214"/>
    </location>
    <ligand>
        <name>Ca(2+)</name>
        <dbReference type="ChEBI" id="CHEBI:29108"/>
    </ligand>
</feature>
<dbReference type="SUPFAM" id="SSF53474">
    <property type="entry name" value="alpha/beta-Hydrolases"/>
    <property type="match status" value="1"/>
</dbReference>
<dbReference type="PANTHER" id="PTHR11610:SF100">
    <property type="entry name" value="PANCREATIC LIPASE-RELATED PROTEIN 3"/>
    <property type="match status" value="1"/>
</dbReference>
<dbReference type="InterPro" id="IPR002331">
    <property type="entry name" value="Lipase_panc"/>
</dbReference>
<keyword evidence="6" id="KW-0106">Calcium</keyword>
<keyword evidence="4 8" id="KW-1015">Disulfide bond</keyword>
<evidence type="ECO:0000256" key="6">
    <source>
        <dbReference type="PIRSR" id="PIRSR000865-2"/>
    </source>
</evidence>
<comment type="subcellular location">
    <subcellularLocation>
        <location evidence="1 8">Secreted</location>
    </subcellularLocation>
</comment>
<reference evidence="10" key="2">
    <citation type="submission" date="2025-09" db="UniProtKB">
        <authorList>
            <consortium name="Ensembl"/>
        </authorList>
    </citation>
    <scope>IDENTIFICATION</scope>
</reference>
<comment type="catalytic activity">
    <reaction evidence="8">
        <text>a triacylglycerol + H2O = a diacylglycerol + a fatty acid + H(+)</text>
        <dbReference type="Rhea" id="RHEA:12044"/>
        <dbReference type="ChEBI" id="CHEBI:15377"/>
        <dbReference type="ChEBI" id="CHEBI:15378"/>
        <dbReference type="ChEBI" id="CHEBI:17855"/>
        <dbReference type="ChEBI" id="CHEBI:18035"/>
        <dbReference type="ChEBI" id="CHEBI:28868"/>
        <dbReference type="EC" id="3.1.1.3"/>
    </reaction>
</comment>
<dbReference type="Gene3D" id="3.40.50.1820">
    <property type="entry name" value="alpha/beta hydrolase"/>
    <property type="match status" value="1"/>
</dbReference>
<feature type="active site" description="Nucleophile" evidence="5">
    <location>
        <position position="172"/>
    </location>
</feature>
<gene>
    <name evidence="10" type="primary">PNLIPRP2</name>
    <name evidence="10" type="synonym">LOC112105587</name>
</gene>
<dbReference type="EC" id="3.1.1.3" evidence="8"/>
<keyword evidence="3 8" id="KW-0964">Secreted</keyword>
<dbReference type="GO" id="GO:0046872">
    <property type="term" value="F:metal ion binding"/>
    <property type="evidence" value="ECO:0007669"/>
    <property type="project" value="UniProtKB-KW"/>
</dbReference>
<evidence type="ECO:0000256" key="7">
    <source>
        <dbReference type="RuleBase" id="RU004262"/>
    </source>
</evidence>
<keyword evidence="8" id="KW-0443">Lipid metabolism</keyword>
<evidence type="ECO:0000313" key="11">
    <source>
        <dbReference type="Proteomes" id="UP000472274"/>
    </source>
</evidence>
<dbReference type="GeneTree" id="ENSGT00940000155139"/>
<evidence type="ECO:0000256" key="8">
    <source>
        <dbReference type="RuleBase" id="RU362046"/>
    </source>
</evidence>
<dbReference type="CDD" id="cd00707">
    <property type="entry name" value="Pancreat_lipase_like"/>
    <property type="match status" value="1"/>
</dbReference>
<feature type="active site" description="Charge relay system" evidence="5">
    <location>
        <position position="195"/>
    </location>
</feature>
<dbReference type="InterPro" id="IPR013818">
    <property type="entry name" value="Lipase"/>
</dbReference>
<dbReference type="PRINTS" id="PR00823">
    <property type="entry name" value="PANCLIPASE"/>
</dbReference>
<evidence type="ECO:0000313" key="10">
    <source>
        <dbReference type="Ensembl" id="ENSTMTP00000023790.1"/>
    </source>
</evidence>
<evidence type="ECO:0000256" key="2">
    <source>
        <dbReference type="ARBA" id="ARBA00010701"/>
    </source>
</evidence>
<dbReference type="AlphaFoldDB" id="A0A674JR09"/>
<keyword evidence="6" id="KW-0479">Metal-binding</keyword>
<dbReference type="GO" id="GO:0006968">
    <property type="term" value="P:cellular defense response"/>
    <property type="evidence" value="ECO:0007669"/>
    <property type="project" value="Ensembl"/>
</dbReference>
<dbReference type="Pfam" id="PF00151">
    <property type="entry name" value="Lipase"/>
    <property type="match status" value="1"/>
</dbReference>
<sequence>TERIWTSKLIIKPKPSVCEKVCYRRLGCFSDNPPWAAIPGRFLAGLPDSPESMNISFTLYTKETRNNSQVISAIHSSTIKDSYFCSHRKTRFIVHGYMSTGKRGWVVEMCLLLVEVEDVNCIAVDWADGAKGIYISAVNNIRVVGAEIAYFINTLRKMFQYYPSHIHIIGHSLGAHAAGDAGRRIRGIKRITGLDPAGPFFEGTPPKVRLDPTDARFVDVIHSNAAQFPTVGFGMVNTTGHLDFYPNGGSLMPGCDDTLNFVSTDANSPICHHSRSHQFYFQSILYPNGFLGYPCRTYEFFQSGLCFPCPREGCPMMGHYADQYPAKLEKINQKYFLNTGAHPPFTSNHRISIKLSGTKKVRGELNIVFHGTDGFTKQYKIICGHLHQGSIYTKYVNVEINPRYITKVEFLWNKNILTLLWARLGAEMVHIISEEDGHGLCVAHIPLSATYQCLFASPLNSPHSRVSVHPPSLGPASPSMPVSL</sequence>
<name>A0A674JR09_9SAUR</name>
<keyword evidence="11" id="KW-1185">Reference proteome</keyword>
<evidence type="ECO:0000256" key="3">
    <source>
        <dbReference type="ARBA" id="ARBA00022525"/>
    </source>
</evidence>
<feature type="binding site" evidence="6">
    <location>
        <position position="209"/>
    </location>
    <ligand>
        <name>Ca(2+)</name>
        <dbReference type="ChEBI" id="CHEBI:29108"/>
    </ligand>
</feature>
<evidence type="ECO:0000256" key="1">
    <source>
        <dbReference type="ARBA" id="ARBA00004613"/>
    </source>
</evidence>
<comment type="similarity">
    <text evidence="2 7">Belongs to the AB hydrolase superfamily. Lipase family.</text>
</comment>
<dbReference type="Ensembl" id="ENSTMTT00000024629.1">
    <property type="protein sequence ID" value="ENSTMTP00000023790.1"/>
    <property type="gene ID" value="ENSTMTG00000017257.1"/>
</dbReference>
<dbReference type="PANTHER" id="PTHR11610">
    <property type="entry name" value="LIPASE"/>
    <property type="match status" value="1"/>
</dbReference>
<organism evidence="10 11">
    <name type="scientific">Terrapene triunguis</name>
    <name type="common">Three-toed box turtle</name>
    <dbReference type="NCBI Taxonomy" id="2587831"/>
    <lineage>
        <taxon>Eukaryota</taxon>
        <taxon>Metazoa</taxon>
        <taxon>Chordata</taxon>
        <taxon>Craniata</taxon>
        <taxon>Vertebrata</taxon>
        <taxon>Euteleostomi</taxon>
        <taxon>Archelosauria</taxon>
        <taxon>Testudinata</taxon>
        <taxon>Testudines</taxon>
        <taxon>Cryptodira</taxon>
        <taxon>Durocryptodira</taxon>
        <taxon>Testudinoidea</taxon>
        <taxon>Emydidae</taxon>
        <taxon>Terrapene</taxon>
    </lineage>
</organism>